<dbReference type="KEGG" id="prz:GZH47_31510"/>
<keyword evidence="1" id="KW-0732">Signal</keyword>
<reference evidence="3 4" key="1">
    <citation type="submission" date="2020-02" db="EMBL/GenBank/DDBJ databases">
        <title>Paenibacillus sp. nov., isolated from rhizosphere soil of tomato.</title>
        <authorList>
            <person name="Weon H.-Y."/>
            <person name="Lee S.A."/>
        </authorList>
    </citation>
    <scope>NUCLEOTIDE SEQUENCE [LARGE SCALE GENOMIC DNA]</scope>
    <source>
        <strain evidence="3 4">14171R-81</strain>
        <plasmid evidence="3 4">unnamed1</plasmid>
    </source>
</reference>
<feature type="domain" description="Copper amine oxidase-like N-terminal" evidence="2">
    <location>
        <begin position="44"/>
        <end position="145"/>
    </location>
</feature>
<sequence>MKSKTYTAAVIAAMMLTGSVIGGGAASAAKEEPKVNMDIKLLYNARQLPSDVQPEMVNGTTLVPLRVVSDKLGGKLTLTGKSISIVKEKSSLSLTIGSATATINGKPTNLPVPVKVVKGRTLVPLRVVGEGLGVVIEYDPDLRFVWIGNKNVPTLEEVVKGKFVDSAPFYKQYPELKSYLQNQIDSKHIAILTKEDLPFAIHNATFYRMDLAYLDNQQVLQVASTDKGDLLTPFYYLTTNKNMPFRYRSANNRFLKGDIRLNCYPIPSGRDWDTIGDAWEKFSSSEIDYVGMRLPLDTGVIIKNPTR</sequence>
<organism evidence="3 4">
    <name type="scientific">Paenibacillus rhizovicinus</name>
    <dbReference type="NCBI Taxonomy" id="2704463"/>
    <lineage>
        <taxon>Bacteria</taxon>
        <taxon>Bacillati</taxon>
        <taxon>Bacillota</taxon>
        <taxon>Bacilli</taxon>
        <taxon>Bacillales</taxon>
        <taxon>Paenibacillaceae</taxon>
        <taxon>Paenibacillus</taxon>
    </lineage>
</organism>
<proteinExistence type="predicted"/>
<dbReference type="InterPro" id="IPR036582">
    <property type="entry name" value="Mao_N_sf"/>
</dbReference>
<dbReference type="Pfam" id="PF07833">
    <property type="entry name" value="Cu_amine_oxidN1"/>
    <property type="match status" value="1"/>
</dbReference>
<feature type="signal peptide" evidence="1">
    <location>
        <begin position="1"/>
        <end position="22"/>
    </location>
</feature>
<keyword evidence="4" id="KW-1185">Reference proteome</keyword>
<evidence type="ECO:0000313" key="4">
    <source>
        <dbReference type="Proteomes" id="UP000479114"/>
    </source>
</evidence>
<gene>
    <name evidence="3" type="ORF">GZH47_31510</name>
</gene>
<dbReference type="RefSeq" id="WP_162645574.1">
    <property type="nucleotide sequence ID" value="NZ_CP048287.1"/>
</dbReference>
<evidence type="ECO:0000259" key="2">
    <source>
        <dbReference type="Pfam" id="PF07833"/>
    </source>
</evidence>
<keyword evidence="3" id="KW-0614">Plasmid</keyword>
<feature type="chain" id="PRO_5039421988" evidence="1">
    <location>
        <begin position="23"/>
        <end position="307"/>
    </location>
</feature>
<evidence type="ECO:0000256" key="1">
    <source>
        <dbReference type="SAM" id="SignalP"/>
    </source>
</evidence>
<accession>A0A6C0PA54</accession>
<dbReference type="Proteomes" id="UP000479114">
    <property type="component" value="Plasmid unnamed1"/>
</dbReference>
<name>A0A6C0PA54_9BACL</name>
<protein>
    <submittedName>
        <fullName evidence="3">Copper amine oxidase N-terminal domain-containing protein</fullName>
    </submittedName>
</protein>
<dbReference type="SUPFAM" id="SSF55383">
    <property type="entry name" value="Copper amine oxidase, domain N"/>
    <property type="match status" value="2"/>
</dbReference>
<geneLocation type="plasmid" evidence="3 4">
    <name>unnamed1</name>
</geneLocation>
<dbReference type="EMBL" id="CP048287">
    <property type="protein sequence ID" value="QHW35428.1"/>
    <property type="molecule type" value="Genomic_DNA"/>
</dbReference>
<evidence type="ECO:0000313" key="3">
    <source>
        <dbReference type="EMBL" id="QHW35428.1"/>
    </source>
</evidence>
<dbReference type="AlphaFoldDB" id="A0A6C0PA54"/>
<dbReference type="InterPro" id="IPR012854">
    <property type="entry name" value="Cu_amine_oxidase-like_N"/>
</dbReference>
<dbReference type="Gene3D" id="3.30.457.10">
    <property type="entry name" value="Copper amine oxidase-like, N-terminal domain"/>
    <property type="match status" value="1"/>
</dbReference>